<evidence type="ECO:0000313" key="2">
    <source>
        <dbReference type="EMBL" id="OBA26328.1"/>
    </source>
</evidence>
<name>A0A1B7TC85_9ASCO</name>
<reference evidence="3" key="1">
    <citation type="journal article" date="2016" name="Proc. Natl. Acad. Sci. U.S.A.">
        <title>Comparative genomics of biotechnologically important yeasts.</title>
        <authorList>
            <person name="Riley R."/>
            <person name="Haridas S."/>
            <person name="Wolfe K.H."/>
            <person name="Lopes M.R."/>
            <person name="Hittinger C.T."/>
            <person name="Goeker M."/>
            <person name="Salamov A.A."/>
            <person name="Wisecaver J.H."/>
            <person name="Long T.M."/>
            <person name="Calvey C.H."/>
            <person name="Aerts A.L."/>
            <person name="Barry K.W."/>
            <person name="Choi C."/>
            <person name="Clum A."/>
            <person name="Coughlan A.Y."/>
            <person name="Deshpande S."/>
            <person name="Douglass A.P."/>
            <person name="Hanson S.J."/>
            <person name="Klenk H.-P."/>
            <person name="LaButti K.M."/>
            <person name="Lapidus A."/>
            <person name="Lindquist E.A."/>
            <person name="Lipzen A.M."/>
            <person name="Meier-Kolthoff J.P."/>
            <person name="Ohm R.A."/>
            <person name="Otillar R.P."/>
            <person name="Pangilinan J.L."/>
            <person name="Peng Y."/>
            <person name="Rokas A."/>
            <person name="Rosa C.A."/>
            <person name="Scheuner C."/>
            <person name="Sibirny A.A."/>
            <person name="Slot J.C."/>
            <person name="Stielow J.B."/>
            <person name="Sun H."/>
            <person name="Kurtzman C.P."/>
            <person name="Blackwell M."/>
            <person name="Grigoriev I.V."/>
            <person name="Jeffries T.W."/>
        </authorList>
    </citation>
    <scope>NUCLEOTIDE SEQUENCE [LARGE SCALE GENOMIC DNA]</scope>
    <source>
        <strain evidence="3">NRRL Y-1626</strain>
    </source>
</reference>
<gene>
    <name evidence="2" type="ORF">HANVADRAFT_53201</name>
</gene>
<sequence length="191" mass="22347">MAAFEYTSSKTTDAYSTMNNNNNNTFSNNPNHQELLNLLSSIYTKLINNAMFIPFIAFINNNILNVKSIISIVLFVFNYRKIKYIFKIYLIFHILLLSVYLYNRSIVKFINIDIPRLYSYMDKYGNVNNTIMSLYNNILLNNLNTDDRIKVESFVKNYVINGFKLVVIPLKQNIIKTLQDIENLVHGYVKV</sequence>
<feature type="transmembrane region" description="Helical" evidence="1">
    <location>
        <begin position="84"/>
        <end position="102"/>
    </location>
</feature>
<accession>A0A1B7TC85</accession>
<keyword evidence="3" id="KW-1185">Reference proteome</keyword>
<feature type="transmembrane region" description="Helical" evidence="1">
    <location>
        <begin position="51"/>
        <end position="77"/>
    </location>
</feature>
<comment type="caution">
    <text evidence="2">The sequence shown here is derived from an EMBL/GenBank/DDBJ whole genome shotgun (WGS) entry which is preliminary data.</text>
</comment>
<dbReference type="Proteomes" id="UP000092321">
    <property type="component" value="Unassembled WGS sequence"/>
</dbReference>
<evidence type="ECO:0000313" key="3">
    <source>
        <dbReference type="Proteomes" id="UP000092321"/>
    </source>
</evidence>
<proteinExistence type="predicted"/>
<keyword evidence="1" id="KW-0472">Membrane</keyword>
<evidence type="ECO:0000256" key="1">
    <source>
        <dbReference type="SAM" id="Phobius"/>
    </source>
</evidence>
<dbReference type="AlphaFoldDB" id="A0A1B7TC85"/>
<protein>
    <submittedName>
        <fullName evidence="2">Uncharacterized protein</fullName>
    </submittedName>
</protein>
<organism evidence="2 3">
    <name type="scientific">Hanseniaspora valbyensis NRRL Y-1626</name>
    <dbReference type="NCBI Taxonomy" id="766949"/>
    <lineage>
        <taxon>Eukaryota</taxon>
        <taxon>Fungi</taxon>
        <taxon>Dikarya</taxon>
        <taxon>Ascomycota</taxon>
        <taxon>Saccharomycotina</taxon>
        <taxon>Saccharomycetes</taxon>
        <taxon>Saccharomycodales</taxon>
        <taxon>Saccharomycodaceae</taxon>
        <taxon>Hanseniaspora</taxon>
    </lineage>
</organism>
<dbReference type="EMBL" id="LXPE01000019">
    <property type="protein sequence ID" value="OBA26328.1"/>
    <property type="molecule type" value="Genomic_DNA"/>
</dbReference>
<keyword evidence="1" id="KW-1133">Transmembrane helix</keyword>
<keyword evidence="1" id="KW-0812">Transmembrane</keyword>